<comment type="caution">
    <text evidence="11">The sequence shown here is derived from an EMBL/GenBank/DDBJ whole genome shotgun (WGS) entry which is preliminary data.</text>
</comment>
<dbReference type="InterPro" id="IPR029058">
    <property type="entry name" value="AB_hydrolase_fold"/>
</dbReference>
<gene>
    <name evidence="11" type="ORF">H2204_006690</name>
</gene>
<organism evidence="11 12">
    <name type="scientific">Knufia peltigerae</name>
    <dbReference type="NCBI Taxonomy" id="1002370"/>
    <lineage>
        <taxon>Eukaryota</taxon>
        <taxon>Fungi</taxon>
        <taxon>Dikarya</taxon>
        <taxon>Ascomycota</taxon>
        <taxon>Pezizomycotina</taxon>
        <taxon>Eurotiomycetes</taxon>
        <taxon>Chaetothyriomycetidae</taxon>
        <taxon>Chaetothyriales</taxon>
        <taxon>Trichomeriaceae</taxon>
        <taxon>Knufia</taxon>
    </lineage>
</organism>
<sequence>MTMFKKLFCGLVGLVAAAASSQATIDTSGARTAGCGKPHTDKGSLRHVNILSDNVNREFLVYIPQDYNPHQSYPLQLSFHGNGKDMSYQATLTRFTDPTINPDMIAVFPNGLFGDTAKTQDERCWQGAPYCTSHNDLLFVTDLLEFMRDNYCIRPSQVYASGKSIGGGFVDLLACTESPGGDFTAFAMDAAAMYQEANDTDFVCHPARRPTPILELHGTEDHTAPYNGGRSHNATLPTVRAVLNDWATRNGCGPSPVPTVDDIQFDGTVFYTQYDCAGVPSVVAGYNVTGQGHVWISNEDNAENGNHTALIDASTIMMKFFNANAKH</sequence>
<keyword evidence="12" id="KW-1185">Reference proteome</keyword>
<dbReference type="GO" id="GO:0005576">
    <property type="term" value="C:extracellular region"/>
    <property type="evidence" value="ECO:0007669"/>
    <property type="project" value="UniProtKB-SubCell"/>
</dbReference>
<protein>
    <recommendedName>
        <fullName evidence="2">feruloyl esterase</fullName>
        <ecNumber evidence="2">3.1.1.73</ecNumber>
    </recommendedName>
</protein>
<keyword evidence="4" id="KW-0858">Xylan degradation</keyword>
<dbReference type="InterPro" id="IPR000801">
    <property type="entry name" value="Esterase-like"/>
</dbReference>
<dbReference type="GO" id="GO:0030600">
    <property type="term" value="F:feruloyl esterase activity"/>
    <property type="evidence" value="ECO:0007669"/>
    <property type="project" value="UniProtKB-EC"/>
</dbReference>
<reference evidence="11" key="1">
    <citation type="submission" date="2022-10" db="EMBL/GenBank/DDBJ databases">
        <title>Culturing micro-colonial fungi from biological soil crusts in the Mojave desert and describing Neophaeococcomyces mojavensis, and introducing the new genera and species Taxawa tesnikishii.</title>
        <authorList>
            <person name="Kurbessoian T."/>
            <person name="Stajich J.E."/>
        </authorList>
    </citation>
    <scope>NUCLEOTIDE SEQUENCE</scope>
    <source>
        <strain evidence="11">TK_35</strain>
    </source>
</reference>
<dbReference type="InterPro" id="IPR043595">
    <property type="entry name" value="FaeB/C/D"/>
</dbReference>
<accession>A0AA38Y4D3</accession>
<dbReference type="GO" id="GO:0045493">
    <property type="term" value="P:xylan catabolic process"/>
    <property type="evidence" value="ECO:0007669"/>
    <property type="project" value="UniProtKB-KW"/>
</dbReference>
<evidence type="ECO:0000256" key="7">
    <source>
        <dbReference type="ARBA" id="ARBA00023277"/>
    </source>
</evidence>
<dbReference type="SUPFAM" id="SSF53474">
    <property type="entry name" value="alpha/beta-Hydrolases"/>
    <property type="match status" value="1"/>
</dbReference>
<comment type="catalytic activity">
    <reaction evidence="9">
        <text>feruloyl-polysaccharide + H2O = ferulate + polysaccharide.</text>
        <dbReference type="EC" id="3.1.1.73"/>
    </reaction>
</comment>
<keyword evidence="5 10" id="KW-0732">Signal</keyword>
<dbReference type="PANTHER" id="PTHR38050:SF2">
    <property type="entry name" value="FERULOYL ESTERASE C-RELATED"/>
    <property type="match status" value="1"/>
</dbReference>
<dbReference type="PANTHER" id="PTHR38050">
    <property type="match status" value="1"/>
</dbReference>
<evidence type="ECO:0000256" key="4">
    <source>
        <dbReference type="ARBA" id="ARBA00022651"/>
    </source>
</evidence>
<evidence type="ECO:0000256" key="1">
    <source>
        <dbReference type="ARBA" id="ARBA00004613"/>
    </source>
</evidence>
<evidence type="ECO:0000256" key="10">
    <source>
        <dbReference type="SAM" id="SignalP"/>
    </source>
</evidence>
<dbReference type="Gene3D" id="3.40.50.1820">
    <property type="entry name" value="alpha/beta hydrolase"/>
    <property type="match status" value="1"/>
</dbReference>
<evidence type="ECO:0000256" key="9">
    <source>
        <dbReference type="ARBA" id="ARBA00034075"/>
    </source>
</evidence>
<evidence type="ECO:0000256" key="3">
    <source>
        <dbReference type="ARBA" id="ARBA00022525"/>
    </source>
</evidence>
<name>A0AA38Y4D3_9EURO</name>
<keyword evidence="8" id="KW-0624">Polysaccharide degradation</keyword>
<evidence type="ECO:0000256" key="6">
    <source>
        <dbReference type="ARBA" id="ARBA00022801"/>
    </source>
</evidence>
<dbReference type="EMBL" id="JAPDRN010000043">
    <property type="protein sequence ID" value="KAJ9633693.1"/>
    <property type="molecule type" value="Genomic_DNA"/>
</dbReference>
<evidence type="ECO:0000313" key="12">
    <source>
        <dbReference type="Proteomes" id="UP001172681"/>
    </source>
</evidence>
<evidence type="ECO:0000256" key="5">
    <source>
        <dbReference type="ARBA" id="ARBA00022729"/>
    </source>
</evidence>
<feature type="signal peptide" evidence="10">
    <location>
        <begin position="1"/>
        <end position="23"/>
    </location>
</feature>
<dbReference type="Proteomes" id="UP001172681">
    <property type="component" value="Unassembled WGS sequence"/>
</dbReference>
<dbReference type="Pfam" id="PF00756">
    <property type="entry name" value="Esterase"/>
    <property type="match status" value="1"/>
</dbReference>
<keyword evidence="7" id="KW-0119">Carbohydrate metabolism</keyword>
<evidence type="ECO:0000256" key="8">
    <source>
        <dbReference type="ARBA" id="ARBA00023326"/>
    </source>
</evidence>
<dbReference type="AlphaFoldDB" id="A0AA38Y4D3"/>
<keyword evidence="3" id="KW-0964">Secreted</keyword>
<keyword evidence="6" id="KW-0378">Hydrolase</keyword>
<evidence type="ECO:0000313" key="11">
    <source>
        <dbReference type="EMBL" id="KAJ9633693.1"/>
    </source>
</evidence>
<proteinExistence type="predicted"/>
<dbReference type="EC" id="3.1.1.73" evidence="2"/>
<feature type="chain" id="PRO_5041416317" description="feruloyl esterase" evidence="10">
    <location>
        <begin position="24"/>
        <end position="327"/>
    </location>
</feature>
<comment type="subcellular location">
    <subcellularLocation>
        <location evidence="1">Secreted</location>
    </subcellularLocation>
</comment>
<evidence type="ECO:0000256" key="2">
    <source>
        <dbReference type="ARBA" id="ARBA00013091"/>
    </source>
</evidence>